<dbReference type="EMBL" id="JH931300">
    <property type="protein sequence ID" value="EKM48213.1"/>
    <property type="molecule type" value="Genomic_DNA"/>
</dbReference>
<sequence length="124" mass="13107">MSVNESLLCSSPLRGPPTYLTPTTTSLDLASLGLASPNPNRLNTIFEIDATSADRGAYRPGGYRAHLMRLMAAGGDGGSSRPTNVGPTSVMRLTAISGRSPDGLDPPRDYDVIHTSSFDRANRS</sequence>
<dbReference type="AlphaFoldDB" id="K5VAW0"/>
<dbReference type="KEGG" id="pco:PHACADRAFT_203099"/>
<accession>K5VAW0</accession>
<feature type="compositionally biased region" description="Polar residues" evidence="1">
    <location>
        <begin position="114"/>
        <end position="124"/>
    </location>
</feature>
<keyword evidence="3" id="KW-1185">Reference proteome</keyword>
<protein>
    <submittedName>
        <fullName evidence="2">Uncharacterized protein</fullName>
    </submittedName>
</protein>
<evidence type="ECO:0000313" key="3">
    <source>
        <dbReference type="Proteomes" id="UP000008370"/>
    </source>
</evidence>
<name>K5VAW0_PHACS</name>
<dbReference type="GeneID" id="18912076"/>
<organism evidence="2 3">
    <name type="scientific">Phanerochaete carnosa (strain HHB-10118-sp)</name>
    <name type="common">White-rot fungus</name>
    <name type="synonym">Peniophora carnosa</name>
    <dbReference type="NCBI Taxonomy" id="650164"/>
    <lineage>
        <taxon>Eukaryota</taxon>
        <taxon>Fungi</taxon>
        <taxon>Dikarya</taxon>
        <taxon>Basidiomycota</taxon>
        <taxon>Agaricomycotina</taxon>
        <taxon>Agaricomycetes</taxon>
        <taxon>Polyporales</taxon>
        <taxon>Phanerochaetaceae</taxon>
        <taxon>Phanerochaete</taxon>
    </lineage>
</organism>
<gene>
    <name evidence="2" type="ORF">PHACADRAFT_203099</name>
</gene>
<evidence type="ECO:0000256" key="1">
    <source>
        <dbReference type="SAM" id="MobiDB-lite"/>
    </source>
</evidence>
<dbReference type="RefSeq" id="XP_007403235.1">
    <property type="nucleotide sequence ID" value="XM_007403173.1"/>
</dbReference>
<proteinExistence type="predicted"/>
<dbReference type="HOGENOM" id="CLU_2004719_0_0_1"/>
<dbReference type="InParanoid" id="K5VAW0"/>
<evidence type="ECO:0000313" key="2">
    <source>
        <dbReference type="EMBL" id="EKM48213.1"/>
    </source>
</evidence>
<dbReference type="Proteomes" id="UP000008370">
    <property type="component" value="Unassembled WGS sequence"/>
</dbReference>
<reference evidence="2 3" key="1">
    <citation type="journal article" date="2012" name="BMC Genomics">
        <title>Comparative genomics of the white-rot fungi, Phanerochaete carnosa and P. chrysosporium, to elucidate the genetic basis of the distinct wood types they colonize.</title>
        <authorList>
            <person name="Suzuki H."/>
            <person name="MacDonald J."/>
            <person name="Syed K."/>
            <person name="Salamov A."/>
            <person name="Hori C."/>
            <person name="Aerts A."/>
            <person name="Henrissat B."/>
            <person name="Wiebenga A."/>
            <person name="vanKuyk P.A."/>
            <person name="Barry K."/>
            <person name="Lindquist E."/>
            <person name="LaButti K."/>
            <person name="Lapidus A."/>
            <person name="Lucas S."/>
            <person name="Coutinho P."/>
            <person name="Gong Y."/>
            <person name="Samejima M."/>
            <person name="Mahadevan R."/>
            <person name="Abou-Zaid M."/>
            <person name="de Vries R.P."/>
            <person name="Igarashi K."/>
            <person name="Yadav J.S."/>
            <person name="Grigoriev I.V."/>
            <person name="Master E.R."/>
        </authorList>
    </citation>
    <scope>NUCLEOTIDE SEQUENCE [LARGE SCALE GENOMIC DNA]</scope>
    <source>
        <strain evidence="2 3">HHB-10118-sp</strain>
    </source>
</reference>
<feature type="region of interest" description="Disordered" evidence="1">
    <location>
        <begin position="96"/>
        <end position="124"/>
    </location>
</feature>